<dbReference type="Gene3D" id="3.40.630.30">
    <property type="match status" value="1"/>
</dbReference>
<protein>
    <recommendedName>
        <fullName evidence="4">N-acetyltransferase domain-containing protein</fullName>
    </recommendedName>
</protein>
<name>A0A4S2KS47_9HYME</name>
<dbReference type="PANTHER" id="PTHR22442:SF10">
    <property type="entry name" value="N-ACETYLTRANSFERASE, GNAT FAMILY-RELATED"/>
    <property type="match status" value="1"/>
</dbReference>
<dbReference type="InterPro" id="IPR016181">
    <property type="entry name" value="Acyl_CoA_acyltransferase"/>
</dbReference>
<dbReference type="PANTHER" id="PTHR22442">
    <property type="match status" value="1"/>
</dbReference>
<evidence type="ECO:0000256" key="1">
    <source>
        <dbReference type="SAM" id="MobiDB-lite"/>
    </source>
</evidence>
<dbReference type="STRING" id="300112.A0A4S2KS47"/>
<evidence type="ECO:0008006" key="4">
    <source>
        <dbReference type="Google" id="ProtNLM"/>
    </source>
</evidence>
<sequence length="337" mass="38916">MGPGVDDLSSQRAWRAPPSDSTESSPPRPTYDSDCATRRARGRDESTCFLRIHVAHFQLACRVVNVKTSRLYNESFHRACLSIFVCKTQIRYHSSYSHFHPKKEVVMRYDTLTRLIRRCGKCAQTRTIQLDLRSLNIQGDVRRVDCVDGDHFVAITLNDEIIDVNDTYCDRLDDEWREVRADRDKVLFYTLSQIVYPEFDTPRPEKLESLYAMVGEFDVVLLRWQGGKAIGFYTVKPTGTEIFSTKERYVMPVVDTAYIRSEYRNQGFGTGILSDVIARFPNEDIGFSKPISSGMLRILKAFLTSHKEYRLRFWEIADCDISGSQQLIWCTLKRATL</sequence>
<keyword evidence="3" id="KW-1185">Reference proteome</keyword>
<organism evidence="2 3">
    <name type="scientific">Temnothorax longispinosus</name>
    <dbReference type="NCBI Taxonomy" id="300112"/>
    <lineage>
        <taxon>Eukaryota</taxon>
        <taxon>Metazoa</taxon>
        <taxon>Ecdysozoa</taxon>
        <taxon>Arthropoda</taxon>
        <taxon>Hexapoda</taxon>
        <taxon>Insecta</taxon>
        <taxon>Pterygota</taxon>
        <taxon>Neoptera</taxon>
        <taxon>Endopterygota</taxon>
        <taxon>Hymenoptera</taxon>
        <taxon>Apocrita</taxon>
        <taxon>Aculeata</taxon>
        <taxon>Formicoidea</taxon>
        <taxon>Formicidae</taxon>
        <taxon>Myrmicinae</taxon>
        <taxon>Temnothorax</taxon>
    </lineage>
</organism>
<dbReference type="EMBL" id="QBLH01001859">
    <property type="protein sequence ID" value="TGZ50827.1"/>
    <property type="molecule type" value="Genomic_DNA"/>
</dbReference>
<feature type="region of interest" description="Disordered" evidence="1">
    <location>
        <begin position="1"/>
        <end position="38"/>
    </location>
</feature>
<dbReference type="AlphaFoldDB" id="A0A4S2KS47"/>
<evidence type="ECO:0000313" key="2">
    <source>
        <dbReference type="EMBL" id="TGZ50827.1"/>
    </source>
</evidence>
<dbReference type="InterPro" id="IPR029625">
    <property type="entry name" value="FAM169"/>
</dbReference>
<gene>
    <name evidence="2" type="ORF">DBV15_01733</name>
</gene>
<evidence type="ECO:0000313" key="3">
    <source>
        <dbReference type="Proteomes" id="UP000310200"/>
    </source>
</evidence>
<dbReference type="Proteomes" id="UP000310200">
    <property type="component" value="Unassembled WGS sequence"/>
</dbReference>
<dbReference type="SUPFAM" id="SSF55729">
    <property type="entry name" value="Acyl-CoA N-acyltransferases (Nat)"/>
    <property type="match status" value="1"/>
</dbReference>
<reference evidence="2 3" key="1">
    <citation type="journal article" date="2019" name="Philos. Trans. R. Soc. Lond., B, Biol. Sci.">
        <title>Ant behaviour and brain gene expression of defending hosts depend on the ecological success of the intruding social parasite.</title>
        <authorList>
            <person name="Kaur R."/>
            <person name="Stoldt M."/>
            <person name="Jongepier E."/>
            <person name="Feldmeyer B."/>
            <person name="Menzel F."/>
            <person name="Bornberg-Bauer E."/>
            <person name="Foitzik S."/>
        </authorList>
    </citation>
    <scope>NUCLEOTIDE SEQUENCE [LARGE SCALE GENOMIC DNA]</scope>
    <source>
        <tissue evidence="2">Whole body</tissue>
    </source>
</reference>
<comment type="caution">
    <text evidence="2">The sequence shown here is derived from an EMBL/GenBank/DDBJ whole genome shotgun (WGS) entry which is preliminary data.</text>
</comment>
<accession>A0A4S2KS47</accession>
<proteinExistence type="predicted"/>